<reference evidence="2 3" key="1">
    <citation type="journal article" date="2019" name="Sci. Data">
        <title>Hybrid genome assembly and annotation of Danionella translucida.</title>
        <authorList>
            <person name="Kadobianskyi M."/>
            <person name="Schulze L."/>
            <person name="Schuelke M."/>
            <person name="Judkewitz B."/>
        </authorList>
    </citation>
    <scope>NUCLEOTIDE SEQUENCE [LARGE SCALE GENOMIC DNA]</scope>
    <source>
        <strain evidence="2 3">Bolton</strain>
    </source>
</reference>
<feature type="non-terminal residue" evidence="2">
    <location>
        <position position="517"/>
    </location>
</feature>
<dbReference type="AlphaFoldDB" id="A0A553QVW7"/>
<dbReference type="EMBL" id="SRMA01025490">
    <property type="protein sequence ID" value="TRY93898.1"/>
    <property type="molecule type" value="Genomic_DNA"/>
</dbReference>
<protein>
    <submittedName>
        <fullName evidence="2">Uncharacterized protein</fullName>
    </submittedName>
</protein>
<evidence type="ECO:0000256" key="1">
    <source>
        <dbReference type="SAM" id="MobiDB-lite"/>
    </source>
</evidence>
<organism evidence="2 3">
    <name type="scientific">Danionella cerebrum</name>
    <dbReference type="NCBI Taxonomy" id="2873325"/>
    <lineage>
        <taxon>Eukaryota</taxon>
        <taxon>Metazoa</taxon>
        <taxon>Chordata</taxon>
        <taxon>Craniata</taxon>
        <taxon>Vertebrata</taxon>
        <taxon>Euteleostomi</taxon>
        <taxon>Actinopterygii</taxon>
        <taxon>Neopterygii</taxon>
        <taxon>Teleostei</taxon>
        <taxon>Ostariophysi</taxon>
        <taxon>Cypriniformes</taxon>
        <taxon>Danionidae</taxon>
        <taxon>Danioninae</taxon>
        <taxon>Danionella</taxon>
    </lineage>
</organism>
<feature type="compositionally biased region" description="Polar residues" evidence="1">
    <location>
        <begin position="433"/>
        <end position="447"/>
    </location>
</feature>
<dbReference type="OrthoDB" id="28045at2759"/>
<evidence type="ECO:0000313" key="3">
    <source>
        <dbReference type="Proteomes" id="UP000316079"/>
    </source>
</evidence>
<dbReference type="STRING" id="623744.A0A553QVW7"/>
<proteinExistence type="predicted"/>
<sequence length="517" mass="56128">MFVLGRVDGLPQLELKTSKWCYPEGRVLRHHPKLNTYTLTLDKVPGSPPTSHRCDVEELRRLIGSHQKEDRLKHCEPALLVPNRDLSKSIETDECLPASPLESKHKEPCFEQDETCEALLNSPTLEDDLCCHQNGMGDGVQSQDREVEPDLPAVGSTGELSDKADCSQQLVEGNFSAPSCGKQREEADIGLCTISAKQGWASLPDKGNQEQQEACQSSSVAKEEYNTKSGNLESQDMGHAQSQDLLPTETGQLSQTEEESKRSADVSCRWDLPEEREGETSCNQETGFCSMELSSQDLEKNGQNSEAEPGYATKCLVGTAKSAYVLVNSEISSSLPKDGSAICDAVDEAHSLLDTETGNLSKNTKGNCESLSGLNVNETIAKENSGFSISEDSLEIQTNMVPGPVDNVGPSAVSETPSLEGAVVDPSNEGSEEQPNVETQFSETTSDCPDIPLANIDVTAVGMDFSSEVLLYQFEGATPRGCKDDFSNERIPISRELIEECEAVEHVVSELDDKLKA</sequence>
<gene>
    <name evidence="2" type="ORF">DNTS_013076</name>
</gene>
<keyword evidence="3" id="KW-1185">Reference proteome</keyword>
<name>A0A553QVW7_9TELE</name>
<feature type="compositionally biased region" description="Polar residues" evidence="1">
    <location>
        <begin position="227"/>
        <end position="255"/>
    </location>
</feature>
<evidence type="ECO:0000313" key="2">
    <source>
        <dbReference type="EMBL" id="TRY93898.1"/>
    </source>
</evidence>
<feature type="region of interest" description="Disordered" evidence="1">
    <location>
        <begin position="203"/>
        <end position="283"/>
    </location>
</feature>
<feature type="compositionally biased region" description="Polar residues" evidence="1">
    <location>
        <begin position="209"/>
        <end position="220"/>
    </location>
</feature>
<comment type="caution">
    <text evidence="2">The sequence shown here is derived from an EMBL/GenBank/DDBJ whole genome shotgun (WGS) entry which is preliminary data.</text>
</comment>
<accession>A0A553QVW7</accession>
<dbReference type="Proteomes" id="UP000316079">
    <property type="component" value="Unassembled WGS sequence"/>
</dbReference>
<feature type="region of interest" description="Disordered" evidence="1">
    <location>
        <begin position="420"/>
        <end position="447"/>
    </location>
</feature>